<keyword evidence="5 7" id="KW-0472">Membrane</keyword>
<reference evidence="8 9" key="1">
    <citation type="submission" date="2019-09" db="EMBL/GenBank/DDBJ databases">
        <authorList>
            <consortium name="DOE Joint Genome Institute"/>
            <person name="Mondo S.J."/>
            <person name="Navarro-Mendoza M.I."/>
            <person name="Perez-Arques C."/>
            <person name="Panchal S."/>
            <person name="Nicolas F.E."/>
            <person name="Ganguly P."/>
            <person name="Pangilinan J."/>
            <person name="Grigoriev I."/>
            <person name="Heitman J."/>
            <person name="Sanya K."/>
            <person name="Garre V."/>
        </authorList>
    </citation>
    <scope>NUCLEOTIDE SEQUENCE [LARGE SCALE GENOMIC DNA]</scope>
    <source>
        <strain evidence="8 9">MU402</strain>
    </source>
</reference>
<feature type="compositionally biased region" description="Basic and acidic residues" evidence="6">
    <location>
        <begin position="678"/>
        <end position="689"/>
    </location>
</feature>
<dbReference type="InterPro" id="IPR008429">
    <property type="entry name" value="CLPTM1"/>
</dbReference>
<name>A0A8H4EWC7_MUCCL</name>
<sequence length="689" mass="78673">MSDNKNLATSPPATGENPEQKKSFMQRYGGSIVQMIFFWLVMKTVTGGFNKPSTEIVNNNAPASENGESVIAKPALVPGSATLRDYTHGVPDNVFYYPHPEIPLADLPETFVPLWQLGTPLDVSVFVSEDEYFSNYEAKPDFTTSDIHYGQQFEAREHRIDIPTTKSMQHNGTVYAHVFITQNGMPINPNDESFNPDSTVYYRHVLTKFYPAKTIVKQKNLLKKGSEEEEVEEQEETVITENEKEENQADQEATPVAGIVGLGAGILGNLTRRAPLVAYWQQNVTFALLSDKKSVLPKSGLQPPVLKYVQFDHGLARSPSGKQGFYRPILFPNDFWALQQNAFAVNETVDTLPLNIRIEPISMWKFNIFASLDDSMKQQANSPLGGMSSGDMDEIKRMFLETNPVLLGTTIAVSCLHSLFEMLAFKNDIAFWKKKQNSAGISVRTLIVNIFFQIVIFLYLLDNNQETSWMVLISQGFGLVIELWKVFKALKYELVWTPGSLLPSLGHQEADQTEEEDDTAKYDAIAFKYLKWLSYPLLAGYAIYSLYYDEHKSWYSYVLKTLVEFVYMFGFITMLPQLYINYRLKSVAHMPWKTLMYKSLNTFIGKFDSYLHHDPHLNTGIPVDDLFAFVIKMPTLHRLACLRDDFVFFVYLYQRHAYKVDHTRANEYGQVGEEVTEEDKKSKETKKDK</sequence>
<dbReference type="EMBL" id="JAAECE010000011">
    <property type="protein sequence ID" value="KAF1796891.1"/>
    <property type="molecule type" value="Genomic_DNA"/>
</dbReference>
<evidence type="ECO:0000256" key="1">
    <source>
        <dbReference type="ARBA" id="ARBA00004141"/>
    </source>
</evidence>
<dbReference type="PANTHER" id="PTHR21347">
    <property type="entry name" value="CLEFT LIP AND PALATE ASSOCIATED TRANSMEMBRANE PROTEIN-RELATED"/>
    <property type="match status" value="1"/>
</dbReference>
<comment type="subcellular location">
    <subcellularLocation>
        <location evidence="1">Membrane</location>
        <topology evidence="1">Multi-pass membrane protein</topology>
    </subcellularLocation>
</comment>
<protein>
    <submittedName>
        <fullName evidence="8">Cleft lip and palate transmembrane protein 1-domain-containing protein</fullName>
    </submittedName>
</protein>
<organism evidence="8 9">
    <name type="scientific">Mucor circinelloides f. lusitanicus</name>
    <name type="common">Mucor racemosus var. lusitanicus</name>
    <dbReference type="NCBI Taxonomy" id="29924"/>
    <lineage>
        <taxon>Eukaryota</taxon>
        <taxon>Fungi</taxon>
        <taxon>Fungi incertae sedis</taxon>
        <taxon>Mucoromycota</taxon>
        <taxon>Mucoromycotina</taxon>
        <taxon>Mucoromycetes</taxon>
        <taxon>Mucorales</taxon>
        <taxon>Mucorineae</taxon>
        <taxon>Mucoraceae</taxon>
        <taxon>Mucor</taxon>
    </lineage>
</organism>
<feature type="region of interest" description="Disordered" evidence="6">
    <location>
        <begin position="670"/>
        <end position="689"/>
    </location>
</feature>
<feature type="transmembrane region" description="Helical" evidence="7">
    <location>
        <begin position="529"/>
        <end position="548"/>
    </location>
</feature>
<keyword evidence="3 7" id="KW-0812">Transmembrane</keyword>
<evidence type="ECO:0000256" key="5">
    <source>
        <dbReference type="ARBA" id="ARBA00023136"/>
    </source>
</evidence>
<proteinExistence type="inferred from homology"/>
<feature type="transmembrane region" description="Helical" evidence="7">
    <location>
        <begin position="405"/>
        <end position="425"/>
    </location>
</feature>
<evidence type="ECO:0000256" key="3">
    <source>
        <dbReference type="ARBA" id="ARBA00022692"/>
    </source>
</evidence>
<evidence type="ECO:0000256" key="6">
    <source>
        <dbReference type="SAM" id="MobiDB-lite"/>
    </source>
</evidence>
<dbReference type="PANTHER" id="PTHR21347:SF0">
    <property type="entry name" value="LIPID SCRAMBLASE CLPTM1L"/>
    <property type="match status" value="1"/>
</dbReference>
<feature type="compositionally biased region" description="Polar residues" evidence="6">
    <location>
        <begin position="1"/>
        <end position="12"/>
    </location>
</feature>
<evidence type="ECO:0000256" key="2">
    <source>
        <dbReference type="ARBA" id="ARBA00009310"/>
    </source>
</evidence>
<evidence type="ECO:0000313" key="8">
    <source>
        <dbReference type="EMBL" id="KAF1796891.1"/>
    </source>
</evidence>
<dbReference type="Proteomes" id="UP000469890">
    <property type="component" value="Unassembled WGS sequence"/>
</dbReference>
<feature type="transmembrane region" description="Helical" evidence="7">
    <location>
        <begin position="554"/>
        <end position="575"/>
    </location>
</feature>
<dbReference type="Pfam" id="PF05602">
    <property type="entry name" value="CLPTM1"/>
    <property type="match status" value="1"/>
</dbReference>
<feature type="transmembrane region" description="Helical" evidence="7">
    <location>
        <begin position="437"/>
        <end position="461"/>
    </location>
</feature>
<keyword evidence="4 7" id="KW-1133">Transmembrane helix</keyword>
<feature type="region of interest" description="Disordered" evidence="6">
    <location>
        <begin position="224"/>
        <end position="252"/>
    </location>
</feature>
<dbReference type="GO" id="GO:0012505">
    <property type="term" value="C:endomembrane system"/>
    <property type="evidence" value="ECO:0007669"/>
    <property type="project" value="TreeGrafter"/>
</dbReference>
<evidence type="ECO:0000313" key="9">
    <source>
        <dbReference type="Proteomes" id="UP000469890"/>
    </source>
</evidence>
<comment type="caution">
    <text evidence="8">The sequence shown here is derived from an EMBL/GenBank/DDBJ whole genome shotgun (WGS) entry which is preliminary data.</text>
</comment>
<feature type="compositionally biased region" description="Acidic residues" evidence="6">
    <location>
        <begin position="227"/>
        <end position="238"/>
    </location>
</feature>
<comment type="similarity">
    <text evidence="2">Belongs to the CLPTM1 family.</text>
</comment>
<dbReference type="AlphaFoldDB" id="A0A8H4EWC7"/>
<dbReference type="GO" id="GO:0016020">
    <property type="term" value="C:membrane"/>
    <property type="evidence" value="ECO:0007669"/>
    <property type="project" value="UniProtKB-SubCell"/>
</dbReference>
<feature type="region of interest" description="Disordered" evidence="6">
    <location>
        <begin position="1"/>
        <end position="20"/>
    </location>
</feature>
<evidence type="ECO:0000256" key="4">
    <source>
        <dbReference type="ARBA" id="ARBA00022989"/>
    </source>
</evidence>
<accession>A0A8H4EWC7</accession>
<gene>
    <name evidence="8" type="ORF">FB192DRAFT_1336307</name>
</gene>
<evidence type="ECO:0000256" key="7">
    <source>
        <dbReference type="SAM" id="Phobius"/>
    </source>
</evidence>